<comment type="caution">
    <text evidence="2">The sequence shown here is derived from an EMBL/GenBank/DDBJ whole genome shotgun (WGS) entry which is preliminary data.</text>
</comment>
<gene>
    <name evidence="2" type="ORF">O181_010983</name>
</gene>
<feature type="region of interest" description="Disordered" evidence="1">
    <location>
        <begin position="133"/>
        <end position="199"/>
    </location>
</feature>
<feature type="compositionally biased region" description="Basic and acidic residues" evidence="1">
    <location>
        <begin position="1"/>
        <end position="12"/>
    </location>
</feature>
<name>A0A9Q3BUE5_9BASI</name>
<dbReference type="AlphaFoldDB" id="A0A9Q3BUE5"/>
<feature type="compositionally biased region" description="Basic and acidic residues" evidence="1">
    <location>
        <begin position="190"/>
        <end position="199"/>
    </location>
</feature>
<accession>A0A9Q3BUE5</accession>
<dbReference type="Proteomes" id="UP000765509">
    <property type="component" value="Unassembled WGS sequence"/>
</dbReference>
<organism evidence="2 3">
    <name type="scientific">Austropuccinia psidii MF-1</name>
    <dbReference type="NCBI Taxonomy" id="1389203"/>
    <lineage>
        <taxon>Eukaryota</taxon>
        <taxon>Fungi</taxon>
        <taxon>Dikarya</taxon>
        <taxon>Basidiomycota</taxon>
        <taxon>Pucciniomycotina</taxon>
        <taxon>Pucciniomycetes</taxon>
        <taxon>Pucciniales</taxon>
        <taxon>Sphaerophragmiaceae</taxon>
        <taxon>Austropuccinia</taxon>
    </lineage>
</organism>
<evidence type="ECO:0000313" key="2">
    <source>
        <dbReference type="EMBL" id="MBW0471268.1"/>
    </source>
</evidence>
<evidence type="ECO:0000313" key="3">
    <source>
        <dbReference type="Proteomes" id="UP000765509"/>
    </source>
</evidence>
<feature type="region of interest" description="Disordered" evidence="1">
    <location>
        <begin position="1"/>
        <end position="34"/>
    </location>
</feature>
<dbReference type="EMBL" id="AVOT02002710">
    <property type="protein sequence ID" value="MBW0471268.1"/>
    <property type="molecule type" value="Genomic_DNA"/>
</dbReference>
<evidence type="ECO:0000256" key="1">
    <source>
        <dbReference type="SAM" id="MobiDB-lite"/>
    </source>
</evidence>
<reference evidence="2" key="1">
    <citation type="submission" date="2021-03" db="EMBL/GenBank/DDBJ databases">
        <title>Draft genome sequence of rust myrtle Austropuccinia psidii MF-1, a brazilian biotype.</title>
        <authorList>
            <person name="Quecine M.C."/>
            <person name="Pachon D.M.R."/>
            <person name="Bonatelli M.L."/>
            <person name="Correr F.H."/>
            <person name="Franceschini L.M."/>
            <person name="Leite T.F."/>
            <person name="Margarido G.R.A."/>
            <person name="Almeida C.A."/>
            <person name="Ferrarezi J.A."/>
            <person name="Labate C.A."/>
        </authorList>
    </citation>
    <scope>NUCLEOTIDE SEQUENCE</scope>
    <source>
        <strain evidence="2">MF-1</strain>
    </source>
</reference>
<feature type="compositionally biased region" description="Basic and acidic residues" evidence="1">
    <location>
        <begin position="163"/>
        <end position="182"/>
    </location>
</feature>
<protein>
    <submittedName>
        <fullName evidence="2">Uncharacterized protein</fullName>
    </submittedName>
</protein>
<proteinExistence type="predicted"/>
<sequence>MHSEVLITEKKWTPVSTQRNRKPQSSASIQGKKTLRTSTGKITIINPVLTFKGKLPTSADKKLLQGTVKARGQRRPGRGHIGGWKDTERNHTHFAIHLPIQRKPQTRRLDKYGSCSLAPPTPQIFISMENEQQEVQPGIPRGRTWSKFPEDMFQRPYGNNQRLESHKEIQTPGGEGKRDTGESSHYPSIRRTDDPDRAY</sequence>
<feature type="compositionally biased region" description="Polar residues" evidence="1">
    <location>
        <begin position="14"/>
        <end position="34"/>
    </location>
</feature>
<keyword evidence="3" id="KW-1185">Reference proteome</keyword>